<proteinExistence type="predicted"/>
<dbReference type="EMBL" id="AUZZ01004961">
    <property type="protein sequence ID" value="EQD51279.1"/>
    <property type="molecule type" value="Genomic_DNA"/>
</dbReference>
<dbReference type="InterPro" id="IPR011518">
    <property type="entry name" value="Transposase_36"/>
</dbReference>
<evidence type="ECO:0000313" key="1">
    <source>
        <dbReference type="EMBL" id="EQD51279.1"/>
    </source>
</evidence>
<sequence length="217" mass="24359">MRFPPATRPWRHAKDPEKVKGHDFIDPELGKAIPYGVFDMGRNRGWVSVGIDHDTAAFAVAALRAWWTNEGAQAYPKAKRLLICADAGGSNSYRNRLWKIELSRLAADADIAITVCHFPPGTSKFNKIEHRLWSQVTSNWRGQPLTSREVIVNLIGATTTRTGLSVHAELDEGNYPRGIKVSDDEMTAIGPRLDPHEFHGDWNYTVRPSRQSRTTSK</sequence>
<protein>
    <submittedName>
        <fullName evidence="1">Transposase, Rhodopirellula-type</fullName>
    </submittedName>
</protein>
<comment type="caution">
    <text evidence="1">The sequence shown here is derived from an EMBL/GenBank/DDBJ whole genome shotgun (WGS) entry which is preliminary data.</text>
</comment>
<organism evidence="1">
    <name type="scientific">mine drainage metagenome</name>
    <dbReference type="NCBI Taxonomy" id="410659"/>
    <lineage>
        <taxon>unclassified sequences</taxon>
        <taxon>metagenomes</taxon>
        <taxon>ecological metagenomes</taxon>
    </lineage>
</organism>
<accession>T1BDX6</accession>
<dbReference type="Pfam" id="PF07592">
    <property type="entry name" value="DDE_Tnp_ISAZ013"/>
    <property type="match status" value="1"/>
</dbReference>
<dbReference type="NCBIfam" id="NF033519">
    <property type="entry name" value="transpos_ISAzo13"/>
    <property type="match status" value="1"/>
</dbReference>
<name>T1BDX6_9ZZZZ</name>
<dbReference type="AlphaFoldDB" id="T1BDX6"/>
<gene>
    <name evidence="1" type="ORF">B2A_06947</name>
</gene>
<reference evidence="1" key="1">
    <citation type="submission" date="2013-08" db="EMBL/GenBank/DDBJ databases">
        <authorList>
            <person name="Mendez C."/>
            <person name="Richter M."/>
            <person name="Ferrer M."/>
            <person name="Sanchez J."/>
        </authorList>
    </citation>
    <scope>NUCLEOTIDE SEQUENCE</scope>
</reference>
<reference evidence="1" key="2">
    <citation type="journal article" date="2014" name="ISME J.">
        <title>Microbial stratification in low pH oxic and suboxic macroscopic growths along an acid mine drainage.</title>
        <authorList>
            <person name="Mendez-Garcia C."/>
            <person name="Mesa V."/>
            <person name="Sprenger R.R."/>
            <person name="Richter M."/>
            <person name="Diez M.S."/>
            <person name="Solano J."/>
            <person name="Bargiela R."/>
            <person name="Golyshina O.V."/>
            <person name="Manteca A."/>
            <person name="Ramos J.L."/>
            <person name="Gallego J.R."/>
            <person name="Llorente I."/>
            <person name="Martins Dos Santos V.A."/>
            <person name="Jensen O.N."/>
            <person name="Pelaez A.I."/>
            <person name="Sanchez J."/>
            <person name="Ferrer M."/>
        </authorList>
    </citation>
    <scope>NUCLEOTIDE SEQUENCE</scope>
</reference>